<name>A0A9P6B4S7_9AGAM</name>
<reference evidence="2" key="1">
    <citation type="journal article" date="2020" name="Nat. Commun.">
        <title>Large-scale genome sequencing of mycorrhizal fungi provides insights into the early evolution of symbiotic traits.</title>
        <authorList>
            <person name="Miyauchi S."/>
            <person name="Kiss E."/>
            <person name="Kuo A."/>
            <person name="Drula E."/>
            <person name="Kohler A."/>
            <person name="Sanchez-Garcia M."/>
            <person name="Morin E."/>
            <person name="Andreopoulos B."/>
            <person name="Barry K.W."/>
            <person name="Bonito G."/>
            <person name="Buee M."/>
            <person name="Carver A."/>
            <person name="Chen C."/>
            <person name="Cichocki N."/>
            <person name="Clum A."/>
            <person name="Culley D."/>
            <person name="Crous P.W."/>
            <person name="Fauchery L."/>
            <person name="Girlanda M."/>
            <person name="Hayes R.D."/>
            <person name="Keri Z."/>
            <person name="LaButti K."/>
            <person name="Lipzen A."/>
            <person name="Lombard V."/>
            <person name="Magnuson J."/>
            <person name="Maillard F."/>
            <person name="Murat C."/>
            <person name="Nolan M."/>
            <person name="Ohm R.A."/>
            <person name="Pangilinan J."/>
            <person name="Pereira M.F."/>
            <person name="Perotto S."/>
            <person name="Peter M."/>
            <person name="Pfister S."/>
            <person name="Riley R."/>
            <person name="Sitrit Y."/>
            <person name="Stielow J.B."/>
            <person name="Szollosi G."/>
            <person name="Zifcakova L."/>
            <person name="Stursova M."/>
            <person name="Spatafora J.W."/>
            <person name="Tedersoo L."/>
            <person name="Vaario L.M."/>
            <person name="Yamada A."/>
            <person name="Yan M."/>
            <person name="Wang P."/>
            <person name="Xu J."/>
            <person name="Bruns T."/>
            <person name="Baldrian P."/>
            <person name="Vilgalys R."/>
            <person name="Dunand C."/>
            <person name="Henrissat B."/>
            <person name="Grigoriev I.V."/>
            <person name="Hibbett D."/>
            <person name="Nagy L.G."/>
            <person name="Martin F.M."/>
        </authorList>
    </citation>
    <scope>NUCLEOTIDE SEQUENCE</scope>
    <source>
        <strain evidence="2">UP504</strain>
    </source>
</reference>
<gene>
    <name evidence="2" type="ORF">BS47DRAFT_1339803</name>
</gene>
<evidence type="ECO:0000313" key="2">
    <source>
        <dbReference type="EMBL" id="KAF9517397.1"/>
    </source>
</evidence>
<keyword evidence="1" id="KW-1133">Transmembrane helix</keyword>
<feature type="transmembrane region" description="Helical" evidence="1">
    <location>
        <begin position="42"/>
        <end position="65"/>
    </location>
</feature>
<dbReference type="AlphaFoldDB" id="A0A9P6B4S7"/>
<keyword evidence="1" id="KW-0812">Transmembrane</keyword>
<comment type="caution">
    <text evidence="2">The sequence shown here is derived from an EMBL/GenBank/DDBJ whole genome shotgun (WGS) entry which is preliminary data.</text>
</comment>
<sequence length="80" mass="8897">MDVGVFTVDWGEILRERTDRRSTPSSRSILDAVARNIVPLHWVARGILVIQSVSGQWAMLFFGVARRVARTGNGRCSAKV</sequence>
<keyword evidence="3" id="KW-1185">Reference proteome</keyword>
<protein>
    <submittedName>
        <fullName evidence="2">Uncharacterized protein</fullName>
    </submittedName>
</protein>
<accession>A0A9P6B4S7</accession>
<dbReference type="Proteomes" id="UP000886523">
    <property type="component" value="Unassembled WGS sequence"/>
</dbReference>
<evidence type="ECO:0000313" key="3">
    <source>
        <dbReference type="Proteomes" id="UP000886523"/>
    </source>
</evidence>
<proteinExistence type="predicted"/>
<keyword evidence="1" id="KW-0472">Membrane</keyword>
<organism evidence="2 3">
    <name type="scientific">Hydnum rufescens UP504</name>
    <dbReference type="NCBI Taxonomy" id="1448309"/>
    <lineage>
        <taxon>Eukaryota</taxon>
        <taxon>Fungi</taxon>
        <taxon>Dikarya</taxon>
        <taxon>Basidiomycota</taxon>
        <taxon>Agaricomycotina</taxon>
        <taxon>Agaricomycetes</taxon>
        <taxon>Cantharellales</taxon>
        <taxon>Hydnaceae</taxon>
        <taxon>Hydnum</taxon>
    </lineage>
</organism>
<dbReference type="EMBL" id="MU128932">
    <property type="protein sequence ID" value="KAF9517397.1"/>
    <property type="molecule type" value="Genomic_DNA"/>
</dbReference>
<evidence type="ECO:0000256" key="1">
    <source>
        <dbReference type="SAM" id="Phobius"/>
    </source>
</evidence>